<protein>
    <submittedName>
        <fullName evidence="10">NAD-dependent malic enzyme</fullName>
    </submittedName>
</protein>
<dbReference type="Proteomes" id="UP001500622">
    <property type="component" value="Unassembled WGS sequence"/>
</dbReference>
<evidence type="ECO:0000313" key="10">
    <source>
        <dbReference type="EMBL" id="GAA4416300.1"/>
    </source>
</evidence>
<dbReference type="EMBL" id="BAABGN010000002">
    <property type="protein sequence ID" value="GAA4416300.1"/>
    <property type="molecule type" value="Genomic_DNA"/>
</dbReference>
<keyword evidence="5" id="KW-0560">Oxidoreductase</keyword>
<proteinExistence type="inferred from homology"/>
<dbReference type="SMART" id="SM01274">
    <property type="entry name" value="malic"/>
    <property type="match status" value="1"/>
</dbReference>
<evidence type="ECO:0000256" key="6">
    <source>
        <dbReference type="RuleBase" id="RU003427"/>
    </source>
</evidence>
<evidence type="ECO:0000256" key="2">
    <source>
        <dbReference type="ARBA" id="ARBA00001946"/>
    </source>
</evidence>
<dbReference type="Gene3D" id="3.40.50.720">
    <property type="entry name" value="NAD(P)-binding Rossmann-like Domain"/>
    <property type="match status" value="1"/>
</dbReference>
<comment type="cofactor">
    <cofactor evidence="1">
        <name>Mn(2+)</name>
        <dbReference type="ChEBI" id="CHEBI:29035"/>
    </cofactor>
</comment>
<dbReference type="InterPro" id="IPR036291">
    <property type="entry name" value="NAD(P)-bd_dom_sf"/>
</dbReference>
<dbReference type="RefSeq" id="WP_345214767.1">
    <property type="nucleotide sequence ID" value="NZ_BAABGN010000002.1"/>
</dbReference>
<dbReference type="InterPro" id="IPR015884">
    <property type="entry name" value="Malic_enzyme_CS"/>
</dbReference>
<comment type="similarity">
    <text evidence="3 6">Belongs to the malic enzymes family.</text>
</comment>
<dbReference type="InterPro" id="IPR012301">
    <property type="entry name" value="Malic_N_dom"/>
</dbReference>
<dbReference type="SUPFAM" id="SSF53223">
    <property type="entry name" value="Aminoacid dehydrogenase-like, N-terminal domain"/>
    <property type="match status" value="1"/>
</dbReference>
<feature type="region of interest" description="Disordered" evidence="7">
    <location>
        <begin position="464"/>
        <end position="502"/>
    </location>
</feature>
<dbReference type="InterPro" id="IPR045213">
    <property type="entry name" value="Malic_NAD-bd_bact_type"/>
</dbReference>
<evidence type="ECO:0000313" key="11">
    <source>
        <dbReference type="EMBL" id="GAA4419918.1"/>
    </source>
</evidence>
<evidence type="ECO:0000259" key="8">
    <source>
        <dbReference type="SMART" id="SM00919"/>
    </source>
</evidence>
<evidence type="ECO:0000256" key="3">
    <source>
        <dbReference type="ARBA" id="ARBA00008785"/>
    </source>
</evidence>
<dbReference type="InterPro" id="IPR001891">
    <property type="entry name" value="Malic_OxRdtase"/>
</dbReference>
<dbReference type="EMBL" id="BAABGN010000004">
    <property type="protein sequence ID" value="GAA4419918.1"/>
    <property type="molecule type" value="Genomic_DNA"/>
</dbReference>
<dbReference type="Pfam" id="PF03949">
    <property type="entry name" value="Malic_M"/>
    <property type="match status" value="1"/>
</dbReference>
<dbReference type="SMART" id="SM00919">
    <property type="entry name" value="Malic_M"/>
    <property type="match status" value="1"/>
</dbReference>
<dbReference type="Gene3D" id="3.40.50.10380">
    <property type="entry name" value="Malic enzyme, N-terminal domain"/>
    <property type="match status" value="1"/>
</dbReference>
<dbReference type="PANTHER" id="PTHR43237">
    <property type="entry name" value="NADP-DEPENDENT MALIC ENZYME"/>
    <property type="match status" value="1"/>
</dbReference>
<dbReference type="SUPFAM" id="SSF51735">
    <property type="entry name" value="NAD(P)-binding Rossmann-fold domains"/>
    <property type="match status" value="1"/>
</dbReference>
<name>A0ABP8KVN0_9MICO</name>
<reference evidence="10" key="3">
    <citation type="submission" date="2023-12" db="EMBL/GenBank/DDBJ databases">
        <authorList>
            <person name="Sun Q."/>
            <person name="Inoue M."/>
        </authorList>
    </citation>
    <scope>NUCLEOTIDE SEQUENCE</scope>
    <source>
        <strain evidence="10">JCM 17810</strain>
    </source>
</reference>
<feature type="compositionally biased region" description="Basic and acidic residues" evidence="7">
    <location>
        <begin position="464"/>
        <end position="473"/>
    </location>
</feature>
<dbReference type="InterPro" id="IPR037062">
    <property type="entry name" value="Malic_N_dom_sf"/>
</dbReference>
<dbReference type="InterPro" id="IPR051674">
    <property type="entry name" value="Malate_Decarboxylase"/>
</dbReference>
<gene>
    <name evidence="10" type="ORF">GCM10023169_03390</name>
    <name evidence="11" type="ORF">GCM10023169_11000</name>
</gene>
<dbReference type="PANTHER" id="PTHR43237:SF4">
    <property type="entry name" value="NADP-DEPENDENT MALIC ENZYME"/>
    <property type="match status" value="1"/>
</dbReference>
<dbReference type="PROSITE" id="PS00331">
    <property type="entry name" value="MALIC_ENZYMES"/>
    <property type="match status" value="1"/>
</dbReference>
<keyword evidence="4 6" id="KW-0479">Metal-binding</keyword>
<evidence type="ECO:0000256" key="5">
    <source>
        <dbReference type="ARBA" id="ARBA00023002"/>
    </source>
</evidence>
<dbReference type="InterPro" id="IPR046346">
    <property type="entry name" value="Aminoacid_DH-like_N_sf"/>
</dbReference>
<evidence type="ECO:0000256" key="1">
    <source>
        <dbReference type="ARBA" id="ARBA00001936"/>
    </source>
</evidence>
<organism evidence="10 12">
    <name type="scientific">Georgenia halophila</name>
    <dbReference type="NCBI Taxonomy" id="620889"/>
    <lineage>
        <taxon>Bacteria</taxon>
        <taxon>Bacillati</taxon>
        <taxon>Actinomycetota</taxon>
        <taxon>Actinomycetes</taxon>
        <taxon>Micrococcales</taxon>
        <taxon>Bogoriellaceae</taxon>
        <taxon>Georgenia</taxon>
    </lineage>
</organism>
<dbReference type="InterPro" id="IPR012302">
    <property type="entry name" value="Malic_NAD-bd"/>
</dbReference>
<reference evidence="10" key="1">
    <citation type="journal article" date="2014" name="Int. J. Syst. Evol. Microbiol.">
        <title>Complete genome of a new Firmicutes species belonging to the dominant human colonic microbiota ('Ruminococcus bicirculans') reveals two chromosomes and a selective capacity to utilize plant glucans.</title>
        <authorList>
            <consortium name="NISC Comparative Sequencing Program"/>
            <person name="Wegmann U."/>
            <person name="Louis P."/>
            <person name="Goesmann A."/>
            <person name="Henrissat B."/>
            <person name="Duncan S.H."/>
            <person name="Flint H.J."/>
        </authorList>
    </citation>
    <scope>NUCLEOTIDE SEQUENCE</scope>
    <source>
        <strain evidence="10">JCM 17810</strain>
    </source>
</reference>
<dbReference type="CDD" id="cd05311">
    <property type="entry name" value="NAD_bind_2_malic_enz"/>
    <property type="match status" value="1"/>
</dbReference>
<evidence type="ECO:0000259" key="9">
    <source>
        <dbReference type="SMART" id="SM01274"/>
    </source>
</evidence>
<dbReference type="Pfam" id="PF00390">
    <property type="entry name" value="malic"/>
    <property type="match status" value="1"/>
</dbReference>
<sequence length="502" mass="52554">MGASSTPSTLPSPSYTITLRVEVPASQRATGTVVHAVAETGAAVMGVDIAHSSTTSLTVDVTCDTVDAEHGEQVRNALDALDGVRVLKMSDSTFLMHLGGKLEVNPKVPLKTRRDLSRAYTPGVARVCLAIADKPEDARRLTIKRNTVAVVTDGTAVLGLGDIGPAAALPVMEGKAALFKQFAGVDAWPVCLDTKDTEQIIATVKAIAPVYGGVNLEDISAPRCFEIEARLREELDIPVFHDDQHGTAIVVLAALINALKVVGKSMEDVRIAVSGVGAAGSAIIKLLLAQGARTVVGFDRNGALHGGVRNDDQHRDWIIDRTNPEGFTGTLRDGLEGADVFIGVSAGNILTGEDVARMNDDAIVFALANPTPEVDPIAAGDSAAVVATGRSDFPNQINNVLAFPGLFRGLLDIGATHISDELLRVAAVAIAEVVSDDELNPAFVIPGVFDTRVAEAVAEAVRSEAERRLRASTDESGNEPDTSPPALYAMDPASGPSIDPAY</sequence>
<keyword evidence="12" id="KW-1185">Reference proteome</keyword>
<evidence type="ECO:0000256" key="4">
    <source>
        <dbReference type="ARBA" id="ARBA00022723"/>
    </source>
</evidence>
<comment type="caution">
    <text evidence="10">The sequence shown here is derived from an EMBL/GenBank/DDBJ whole genome shotgun (WGS) entry which is preliminary data.</text>
</comment>
<dbReference type="PRINTS" id="PR00072">
    <property type="entry name" value="MALOXRDTASE"/>
</dbReference>
<reference evidence="12" key="2">
    <citation type="journal article" date="2019" name="Int. J. Syst. Evol. Microbiol.">
        <title>The Global Catalogue of Microorganisms (GCM) 10K type strain sequencing project: providing services to taxonomists for standard genome sequencing and annotation.</title>
        <authorList>
            <consortium name="The Broad Institute Genomics Platform"/>
            <consortium name="The Broad Institute Genome Sequencing Center for Infectious Disease"/>
            <person name="Wu L."/>
            <person name="Ma J."/>
        </authorList>
    </citation>
    <scope>NUCLEOTIDE SEQUENCE [LARGE SCALE GENOMIC DNA]</scope>
    <source>
        <strain evidence="12">JCM 17810</strain>
    </source>
</reference>
<feature type="domain" description="Malic enzyme N-terminal" evidence="9">
    <location>
        <begin position="99"/>
        <end position="232"/>
    </location>
</feature>
<evidence type="ECO:0000313" key="12">
    <source>
        <dbReference type="Proteomes" id="UP001500622"/>
    </source>
</evidence>
<comment type="cofactor">
    <cofactor evidence="2">
        <name>Mg(2+)</name>
        <dbReference type="ChEBI" id="CHEBI:18420"/>
    </cofactor>
</comment>
<feature type="domain" description="Malic enzyme NAD-binding" evidence="8">
    <location>
        <begin position="244"/>
        <end position="466"/>
    </location>
</feature>
<evidence type="ECO:0000256" key="7">
    <source>
        <dbReference type="SAM" id="MobiDB-lite"/>
    </source>
</evidence>
<accession>A0ABP8KVN0</accession>